<reference evidence="2" key="5">
    <citation type="submission" date="2018-04" db="UniProtKB">
        <authorList>
            <consortium name="EnsemblFungi"/>
        </authorList>
    </citation>
    <scope>IDENTIFICATION</scope>
    <source>
        <strain evidence="2">R3-111a-1</strain>
    </source>
</reference>
<sequence length="63" mass="6755">MSNPRVATSFHYSMAGYPPGDGTRGTPRSIICAAVWTTARCQISESLSVAPRQSLTAETRPTL</sequence>
<gene>
    <name evidence="2" type="primary">20350463</name>
    <name evidence="1" type="ORF">GGTG_10005</name>
</gene>
<evidence type="ECO:0000313" key="1">
    <source>
        <dbReference type="EMBL" id="EJT73156.1"/>
    </source>
</evidence>
<reference evidence="3" key="1">
    <citation type="submission" date="2010-07" db="EMBL/GenBank/DDBJ databases">
        <title>The genome sequence of Gaeumannomyces graminis var. tritici strain R3-111a-1.</title>
        <authorList>
            <consortium name="The Broad Institute Genome Sequencing Platform"/>
            <person name="Ma L.-J."/>
            <person name="Dead R."/>
            <person name="Young S."/>
            <person name="Zeng Q."/>
            <person name="Koehrsen M."/>
            <person name="Alvarado L."/>
            <person name="Berlin A."/>
            <person name="Chapman S.B."/>
            <person name="Chen Z."/>
            <person name="Freedman E."/>
            <person name="Gellesch M."/>
            <person name="Goldberg J."/>
            <person name="Griggs A."/>
            <person name="Gujja S."/>
            <person name="Heilman E.R."/>
            <person name="Heiman D."/>
            <person name="Hepburn T."/>
            <person name="Howarth C."/>
            <person name="Jen D."/>
            <person name="Larson L."/>
            <person name="Mehta T."/>
            <person name="Neiman D."/>
            <person name="Pearson M."/>
            <person name="Roberts A."/>
            <person name="Saif S."/>
            <person name="Shea T."/>
            <person name="Shenoy N."/>
            <person name="Sisk P."/>
            <person name="Stolte C."/>
            <person name="Sykes S."/>
            <person name="Walk T."/>
            <person name="White J."/>
            <person name="Yandava C."/>
            <person name="Haas B."/>
            <person name="Nusbaum C."/>
            <person name="Birren B."/>
        </authorList>
    </citation>
    <scope>NUCLEOTIDE SEQUENCE [LARGE SCALE GENOMIC DNA]</scope>
    <source>
        <strain evidence="3">R3-111a-1</strain>
    </source>
</reference>
<evidence type="ECO:0000313" key="2">
    <source>
        <dbReference type="EnsemblFungi" id="EJT73156"/>
    </source>
</evidence>
<dbReference type="AlphaFoldDB" id="J3P921"/>
<dbReference type="VEuPathDB" id="FungiDB:GGTG_10005"/>
<protein>
    <submittedName>
        <fullName evidence="1 2">Uncharacterized protein</fullName>
    </submittedName>
</protein>
<organism evidence="1">
    <name type="scientific">Gaeumannomyces tritici (strain R3-111a-1)</name>
    <name type="common">Wheat and barley take-all root rot fungus</name>
    <name type="synonym">Gaeumannomyces graminis var. tritici</name>
    <dbReference type="NCBI Taxonomy" id="644352"/>
    <lineage>
        <taxon>Eukaryota</taxon>
        <taxon>Fungi</taxon>
        <taxon>Dikarya</taxon>
        <taxon>Ascomycota</taxon>
        <taxon>Pezizomycotina</taxon>
        <taxon>Sordariomycetes</taxon>
        <taxon>Sordariomycetidae</taxon>
        <taxon>Magnaporthales</taxon>
        <taxon>Magnaporthaceae</taxon>
        <taxon>Gaeumannomyces</taxon>
    </lineage>
</organism>
<dbReference type="HOGENOM" id="CLU_2885918_0_0_1"/>
<dbReference type="EMBL" id="GL385399">
    <property type="protein sequence ID" value="EJT73156.1"/>
    <property type="molecule type" value="Genomic_DNA"/>
</dbReference>
<name>J3P921_GAET3</name>
<proteinExistence type="predicted"/>
<dbReference type="GeneID" id="20350463"/>
<keyword evidence="3" id="KW-1185">Reference proteome</keyword>
<accession>J3P921</accession>
<reference evidence="1" key="3">
    <citation type="submission" date="2010-09" db="EMBL/GenBank/DDBJ databases">
        <title>Annotation of Gaeumannomyces graminis var. tritici R3-111a-1.</title>
        <authorList>
            <consortium name="The Broad Institute Genome Sequencing Platform"/>
            <person name="Ma L.-J."/>
            <person name="Dead R."/>
            <person name="Young S.K."/>
            <person name="Zeng Q."/>
            <person name="Gargeya S."/>
            <person name="Fitzgerald M."/>
            <person name="Haas B."/>
            <person name="Abouelleil A."/>
            <person name="Alvarado L."/>
            <person name="Arachchi H.M."/>
            <person name="Berlin A."/>
            <person name="Brown A."/>
            <person name="Chapman S.B."/>
            <person name="Chen Z."/>
            <person name="Dunbar C."/>
            <person name="Freedman E."/>
            <person name="Gearin G."/>
            <person name="Gellesch M."/>
            <person name="Goldberg J."/>
            <person name="Griggs A."/>
            <person name="Gujja S."/>
            <person name="Heiman D."/>
            <person name="Howarth C."/>
            <person name="Larson L."/>
            <person name="Lui A."/>
            <person name="MacDonald P.J.P."/>
            <person name="Mehta T."/>
            <person name="Montmayeur A."/>
            <person name="Murphy C."/>
            <person name="Neiman D."/>
            <person name="Pearson M."/>
            <person name="Priest M."/>
            <person name="Roberts A."/>
            <person name="Saif S."/>
            <person name="Shea T."/>
            <person name="Shenoy N."/>
            <person name="Sisk P."/>
            <person name="Stolte C."/>
            <person name="Sykes S."/>
            <person name="Yandava C."/>
            <person name="Wortman J."/>
            <person name="Nusbaum C."/>
            <person name="Birren B."/>
        </authorList>
    </citation>
    <scope>NUCLEOTIDE SEQUENCE</scope>
    <source>
        <strain evidence="1">R3-111a-1</strain>
    </source>
</reference>
<reference evidence="1" key="2">
    <citation type="submission" date="2010-07" db="EMBL/GenBank/DDBJ databases">
        <authorList>
            <consortium name="The Broad Institute Genome Sequencing Platform"/>
            <consortium name="Broad Institute Genome Sequencing Center for Infectious Disease"/>
            <person name="Ma L.-J."/>
            <person name="Dead R."/>
            <person name="Young S."/>
            <person name="Zeng Q."/>
            <person name="Koehrsen M."/>
            <person name="Alvarado L."/>
            <person name="Berlin A."/>
            <person name="Chapman S.B."/>
            <person name="Chen Z."/>
            <person name="Freedman E."/>
            <person name="Gellesch M."/>
            <person name="Goldberg J."/>
            <person name="Griggs A."/>
            <person name="Gujja S."/>
            <person name="Heilman E.R."/>
            <person name="Heiman D."/>
            <person name="Hepburn T."/>
            <person name="Howarth C."/>
            <person name="Jen D."/>
            <person name="Larson L."/>
            <person name="Mehta T."/>
            <person name="Neiman D."/>
            <person name="Pearson M."/>
            <person name="Roberts A."/>
            <person name="Saif S."/>
            <person name="Shea T."/>
            <person name="Shenoy N."/>
            <person name="Sisk P."/>
            <person name="Stolte C."/>
            <person name="Sykes S."/>
            <person name="Walk T."/>
            <person name="White J."/>
            <person name="Yandava C."/>
            <person name="Haas B."/>
            <person name="Nusbaum C."/>
            <person name="Birren B."/>
        </authorList>
    </citation>
    <scope>NUCLEOTIDE SEQUENCE</scope>
    <source>
        <strain evidence="1">R3-111a-1</strain>
    </source>
</reference>
<reference evidence="2" key="4">
    <citation type="journal article" date="2015" name="G3 (Bethesda)">
        <title>Genome sequences of three phytopathogenic species of the Magnaporthaceae family of fungi.</title>
        <authorList>
            <person name="Okagaki L.H."/>
            <person name="Nunes C.C."/>
            <person name="Sailsbery J."/>
            <person name="Clay B."/>
            <person name="Brown D."/>
            <person name="John T."/>
            <person name="Oh Y."/>
            <person name="Young N."/>
            <person name="Fitzgerald M."/>
            <person name="Haas B.J."/>
            <person name="Zeng Q."/>
            <person name="Young S."/>
            <person name="Adiconis X."/>
            <person name="Fan L."/>
            <person name="Levin J.Z."/>
            <person name="Mitchell T.K."/>
            <person name="Okubara P.A."/>
            <person name="Farman M.L."/>
            <person name="Kohn L.M."/>
            <person name="Birren B."/>
            <person name="Ma L.-J."/>
            <person name="Dean R.A."/>
        </authorList>
    </citation>
    <scope>NUCLEOTIDE SEQUENCE</scope>
    <source>
        <strain evidence="2">R3-111a-1</strain>
    </source>
</reference>
<dbReference type="Proteomes" id="UP000006039">
    <property type="component" value="Unassembled WGS sequence"/>
</dbReference>
<dbReference type="RefSeq" id="XP_009226130.1">
    <property type="nucleotide sequence ID" value="XM_009227866.1"/>
</dbReference>
<dbReference type="EnsemblFungi" id="EJT73156">
    <property type="protein sequence ID" value="EJT73156"/>
    <property type="gene ID" value="GGTG_10005"/>
</dbReference>
<evidence type="ECO:0000313" key="3">
    <source>
        <dbReference type="Proteomes" id="UP000006039"/>
    </source>
</evidence>